<evidence type="ECO:0000256" key="6">
    <source>
        <dbReference type="ARBA" id="ARBA00023170"/>
    </source>
</evidence>
<dbReference type="Pfam" id="PF08395">
    <property type="entry name" value="7tm_7"/>
    <property type="match status" value="1"/>
</dbReference>
<keyword evidence="10" id="KW-1185">Reference proteome</keyword>
<dbReference type="GO" id="GO:0030424">
    <property type="term" value="C:axon"/>
    <property type="evidence" value="ECO:0007669"/>
    <property type="project" value="TreeGrafter"/>
</dbReference>
<dbReference type="GO" id="GO:0050909">
    <property type="term" value="P:sensory perception of taste"/>
    <property type="evidence" value="ECO:0007669"/>
    <property type="project" value="InterPro"/>
</dbReference>
<name>A0A1S4KIA4_CULQU</name>
<dbReference type="VEuPathDB" id="VectorBase:CPIJ039856"/>
<dbReference type="EnsemblMetazoa" id="CPIJ039856-RB">
    <property type="protein sequence ID" value="CPIJ039856-PB"/>
    <property type="gene ID" value="CPIJ039856"/>
</dbReference>
<evidence type="ECO:0000256" key="8">
    <source>
        <dbReference type="RuleBase" id="RU363108"/>
    </source>
</evidence>
<protein>
    <recommendedName>
        <fullName evidence="8">Gustatory receptor</fullName>
    </recommendedName>
</protein>
<proteinExistence type="inferred from homology"/>
<dbReference type="Proteomes" id="UP000002320">
    <property type="component" value="Unassembled WGS sequence"/>
</dbReference>
<feature type="transmembrane region" description="Helical" evidence="8">
    <location>
        <begin position="264"/>
        <end position="283"/>
    </location>
</feature>
<feature type="transmembrane region" description="Helical" evidence="8">
    <location>
        <begin position="154"/>
        <end position="172"/>
    </location>
</feature>
<evidence type="ECO:0000256" key="5">
    <source>
        <dbReference type="ARBA" id="ARBA00023136"/>
    </source>
</evidence>
<dbReference type="GO" id="GO:0007635">
    <property type="term" value="P:chemosensory behavior"/>
    <property type="evidence" value="ECO:0007669"/>
    <property type="project" value="TreeGrafter"/>
</dbReference>
<keyword evidence="4 8" id="KW-1133">Transmembrane helix</keyword>
<feature type="transmembrane region" description="Helical" evidence="8">
    <location>
        <begin position="128"/>
        <end position="147"/>
    </location>
</feature>
<comment type="function">
    <text evidence="8">Gustatory receptor which mediates acceptance or avoidance behavior, depending on its substrates.</text>
</comment>
<evidence type="ECO:0000313" key="9">
    <source>
        <dbReference type="EnsemblMetazoa" id="CPIJ039856-PB"/>
    </source>
</evidence>
<dbReference type="InterPro" id="IPR013604">
    <property type="entry name" value="7TM_chemorcpt"/>
</dbReference>
<dbReference type="AlphaFoldDB" id="A0A1S4KIA4"/>
<dbReference type="PANTHER" id="PTHR21143:SF133">
    <property type="entry name" value="GUSTATORY AND PHEROMONE RECEPTOR 32A-RELATED"/>
    <property type="match status" value="1"/>
</dbReference>
<evidence type="ECO:0000256" key="7">
    <source>
        <dbReference type="ARBA" id="ARBA00023224"/>
    </source>
</evidence>
<keyword evidence="2 8" id="KW-1003">Cell membrane</keyword>
<dbReference type="OrthoDB" id="7762783at2759"/>
<accession>A0A1S4KIA4</accession>
<evidence type="ECO:0000256" key="4">
    <source>
        <dbReference type="ARBA" id="ARBA00022989"/>
    </source>
</evidence>
<keyword evidence="6 8" id="KW-0675">Receptor</keyword>
<feature type="transmembrane region" description="Helical" evidence="8">
    <location>
        <begin position="31"/>
        <end position="50"/>
    </location>
</feature>
<dbReference type="PANTHER" id="PTHR21143">
    <property type="entry name" value="INVERTEBRATE GUSTATORY RECEPTOR"/>
    <property type="match status" value="1"/>
</dbReference>
<organism evidence="9 10">
    <name type="scientific">Culex quinquefasciatus</name>
    <name type="common">Southern house mosquito</name>
    <name type="synonym">Culex pungens</name>
    <dbReference type="NCBI Taxonomy" id="7176"/>
    <lineage>
        <taxon>Eukaryota</taxon>
        <taxon>Metazoa</taxon>
        <taxon>Ecdysozoa</taxon>
        <taxon>Arthropoda</taxon>
        <taxon>Hexapoda</taxon>
        <taxon>Insecta</taxon>
        <taxon>Pterygota</taxon>
        <taxon>Neoptera</taxon>
        <taxon>Endopterygota</taxon>
        <taxon>Diptera</taxon>
        <taxon>Nematocera</taxon>
        <taxon>Culicoidea</taxon>
        <taxon>Culicidae</taxon>
        <taxon>Culicinae</taxon>
        <taxon>Culicini</taxon>
        <taxon>Culex</taxon>
        <taxon>Culex</taxon>
    </lineage>
</organism>
<reference evidence="9" key="1">
    <citation type="submission" date="2020-05" db="UniProtKB">
        <authorList>
            <consortium name="EnsemblMetazoa"/>
        </authorList>
    </citation>
    <scope>IDENTIFICATION</scope>
    <source>
        <strain evidence="9">JHB</strain>
    </source>
</reference>
<keyword evidence="7 8" id="KW-0807">Transducer</keyword>
<sequence length="367" mass="42431">MELLNTFNVLCISSCRIVQENGLSRVYFRNVNSVFLVQLAVVSATSFCGLKDYYQRSEFYLQSTAQMTGAVRNVALTVVVLIVNMLLLIKRTKVYVFVEQLIRLDRQIGSLTNRYQITVNVRLVKLQVAFVFTLYSIILVCRIILCFVYYFPQFGLVAGIGLVLTVFVEFQMRLQQLFVQFFAEHLAVRYQLLRQLLPVKSPNQKRLIRSSLRLYHQLGSMQQLLNRTFGVPCLLFTLTFFLGCAEACFFSLHMLEVDYPLAKILMESVYLVPGVTLFLGFTYQCDVLSGEEQEFKNAIKSLQYEATEEHSEDYLNFLDLINLKLMTESPKITACGLFTVNLQVFYNVFAAIVTYIMILFQFRDFEK</sequence>
<evidence type="ECO:0000256" key="1">
    <source>
        <dbReference type="ARBA" id="ARBA00004651"/>
    </source>
</evidence>
<dbReference type="GO" id="GO:0030425">
    <property type="term" value="C:dendrite"/>
    <property type="evidence" value="ECO:0007669"/>
    <property type="project" value="TreeGrafter"/>
</dbReference>
<evidence type="ECO:0000256" key="2">
    <source>
        <dbReference type="ARBA" id="ARBA00022475"/>
    </source>
</evidence>
<dbReference type="VEuPathDB" id="VectorBase:CQUJHB020314"/>
<dbReference type="GO" id="GO:0005886">
    <property type="term" value="C:plasma membrane"/>
    <property type="evidence" value="ECO:0007669"/>
    <property type="project" value="UniProtKB-SubCell"/>
</dbReference>
<evidence type="ECO:0000313" key="10">
    <source>
        <dbReference type="Proteomes" id="UP000002320"/>
    </source>
</evidence>
<keyword evidence="5 8" id="KW-0472">Membrane</keyword>
<dbReference type="GO" id="GO:0043025">
    <property type="term" value="C:neuronal cell body"/>
    <property type="evidence" value="ECO:0007669"/>
    <property type="project" value="TreeGrafter"/>
</dbReference>
<comment type="similarity">
    <text evidence="8">Belongs to the insect chemoreceptor superfamily. Gustatory receptor (GR) family.</text>
</comment>
<dbReference type="GO" id="GO:0008049">
    <property type="term" value="P:male courtship behavior"/>
    <property type="evidence" value="ECO:0007669"/>
    <property type="project" value="TreeGrafter"/>
</dbReference>
<feature type="transmembrane region" description="Helical" evidence="8">
    <location>
        <begin position="344"/>
        <end position="362"/>
    </location>
</feature>
<keyword evidence="3 8" id="KW-0812">Transmembrane</keyword>
<dbReference type="GO" id="GO:0007165">
    <property type="term" value="P:signal transduction"/>
    <property type="evidence" value="ECO:0007669"/>
    <property type="project" value="UniProtKB-KW"/>
</dbReference>
<evidence type="ECO:0000256" key="3">
    <source>
        <dbReference type="ARBA" id="ARBA00022692"/>
    </source>
</evidence>
<feature type="transmembrane region" description="Helical" evidence="8">
    <location>
        <begin position="70"/>
        <end position="89"/>
    </location>
</feature>
<feature type="transmembrane region" description="Helical" evidence="8">
    <location>
        <begin position="229"/>
        <end position="252"/>
    </location>
</feature>
<comment type="subcellular location">
    <subcellularLocation>
        <location evidence="1 8">Cell membrane</location>
        <topology evidence="1 8">Multi-pass membrane protein</topology>
    </subcellularLocation>
</comment>